<feature type="compositionally biased region" description="Low complexity" evidence="1">
    <location>
        <begin position="254"/>
        <end position="266"/>
    </location>
</feature>
<keyword evidence="3" id="KW-1185">Reference proteome</keyword>
<proteinExistence type="predicted"/>
<dbReference type="Proteomes" id="UP000261811">
    <property type="component" value="Unassembled WGS sequence"/>
</dbReference>
<feature type="non-terminal residue" evidence="2">
    <location>
        <position position="285"/>
    </location>
</feature>
<evidence type="ECO:0000313" key="3">
    <source>
        <dbReference type="Proteomes" id="UP000261811"/>
    </source>
</evidence>
<dbReference type="RefSeq" id="WP_147341477.1">
    <property type="nucleotide sequence ID" value="NZ_QURH01000928.1"/>
</dbReference>
<dbReference type="InterPro" id="IPR029062">
    <property type="entry name" value="Class_I_gatase-like"/>
</dbReference>
<dbReference type="PANTHER" id="PTHR43235">
    <property type="entry name" value="GLUTAMINE AMIDOTRANSFERASE PB2B2.05-RELATED"/>
    <property type="match status" value="1"/>
</dbReference>
<feature type="region of interest" description="Disordered" evidence="1">
    <location>
        <begin position="1"/>
        <end position="22"/>
    </location>
</feature>
<dbReference type="AlphaFoldDB" id="A0A372JCK2"/>
<comment type="caution">
    <text evidence="2">The sequence shown here is derived from an EMBL/GenBank/DDBJ whole genome shotgun (WGS) entry which is preliminary data.</text>
</comment>
<dbReference type="CDD" id="cd01745">
    <property type="entry name" value="GATase1_2"/>
    <property type="match status" value="1"/>
</dbReference>
<accession>A0A372JCK2</accession>
<dbReference type="PANTHER" id="PTHR43235:SF1">
    <property type="entry name" value="GLUTAMINE AMIDOTRANSFERASE PB2B2.05-RELATED"/>
    <property type="match status" value="1"/>
</dbReference>
<dbReference type="EMBL" id="QURH01000928">
    <property type="protein sequence ID" value="RFU37737.1"/>
    <property type="molecule type" value="Genomic_DNA"/>
</dbReference>
<feature type="region of interest" description="Disordered" evidence="1">
    <location>
        <begin position="254"/>
        <end position="285"/>
    </location>
</feature>
<gene>
    <name evidence="2" type="ORF">DZF91_31335</name>
</gene>
<dbReference type="GO" id="GO:0005829">
    <property type="term" value="C:cytosol"/>
    <property type="evidence" value="ECO:0007669"/>
    <property type="project" value="TreeGrafter"/>
</dbReference>
<name>A0A372JCK2_9ACTN</name>
<sequence>MGDGAPEVGGAERGGGSAGGRAEPPLIGITTYLESARWAVWEREAAVLGTSYPRAVERVGGVAVLLPPTGDPRGVRAMVRGLDGIVFAGGADVEPGLYGAARHPATGPAQPRRDGFELALMRAVMAAGLPFLAICRGMQLLNVACGGGLVQHLPETVGHRDHAPASGVIGRHRVRFDPASATGRLLGGDADVPTYHHQAVDRLGEELAAVAWADDGVVEAVELRGHRFGLGVQWHPEEDDDPRLFEALVAAATGPRAAATGPRAAASGGGAEVSGRRAEVAGGRA</sequence>
<protein>
    <submittedName>
        <fullName evidence="2">Gamma-glutamyl-gamma-aminobutyrate hydrolase family protein</fullName>
    </submittedName>
</protein>
<dbReference type="InterPro" id="IPR011697">
    <property type="entry name" value="Peptidase_C26"/>
</dbReference>
<dbReference type="InterPro" id="IPR044668">
    <property type="entry name" value="PuuD-like"/>
</dbReference>
<reference evidence="2 3" key="1">
    <citation type="submission" date="2018-08" db="EMBL/GenBank/DDBJ databases">
        <title>Actinomadura jelena sp. nov., a novel Actinomycete isolated from soil in Chad.</title>
        <authorList>
            <person name="Shi L."/>
        </authorList>
    </citation>
    <scope>NUCLEOTIDE SEQUENCE [LARGE SCALE GENOMIC DNA]</scope>
    <source>
        <strain evidence="2 3">NEAU-G17</strain>
    </source>
</reference>
<keyword evidence="2" id="KW-0378">Hydrolase</keyword>
<evidence type="ECO:0000313" key="2">
    <source>
        <dbReference type="EMBL" id="RFU37737.1"/>
    </source>
</evidence>
<dbReference type="GO" id="GO:0033969">
    <property type="term" value="F:gamma-glutamyl-gamma-aminobutyrate hydrolase activity"/>
    <property type="evidence" value="ECO:0007669"/>
    <property type="project" value="TreeGrafter"/>
</dbReference>
<dbReference type="SUPFAM" id="SSF52317">
    <property type="entry name" value="Class I glutamine amidotransferase-like"/>
    <property type="match status" value="1"/>
</dbReference>
<dbReference type="PROSITE" id="PS51273">
    <property type="entry name" value="GATASE_TYPE_1"/>
    <property type="match status" value="1"/>
</dbReference>
<dbReference type="Pfam" id="PF07722">
    <property type="entry name" value="Peptidase_C26"/>
    <property type="match status" value="1"/>
</dbReference>
<organism evidence="2 3">
    <name type="scientific">Actinomadura logoneensis</name>
    <dbReference type="NCBI Taxonomy" id="2293572"/>
    <lineage>
        <taxon>Bacteria</taxon>
        <taxon>Bacillati</taxon>
        <taxon>Actinomycetota</taxon>
        <taxon>Actinomycetes</taxon>
        <taxon>Streptosporangiales</taxon>
        <taxon>Thermomonosporaceae</taxon>
        <taxon>Actinomadura</taxon>
    </lineage>
</organism>
<evidence type="ECO:0000256" key="1">
    <source>
        <dbReference type="SAM" id="MobiDB-lite"/>
    </source>
</evidence>
<dbReference type="Gene3D" id="3.40.50.880">
    <property type="match status" value="1"/>
</dbReference>
<dbReference type="GO" id="GO:0006598">
    <property type="term" value="P:polyamine catabolic process"/>
    <property type="evidence" value="ECO:0007669"/>
    <property type="project" value="TreeGrafter"/>
</dbReference>
<dbReference type="OrthoDB" id="9813383at2"/>